<dbReference type="SUPFAM" id="SSF51206">
    <property type="entry name" value="cAMP-binding domain-like"/>
    <property type="match status" value="1"/>
</dbReference>
<comment type="caution">
    <text evidence="7">The sequence shown here is derived from an EMBL/GenBank/DDBJ whole genome shotgun (WGS) entry which is preliminary data.</text>
</comment>
<dbReference type="PROSITE" id="PS50042">
    <property type="entry name" value="CNMP_BINDING_3"/>
    <property type="match status" value="1"/>
</dbReference>
<dbReference type="Gene3D" id="2.60.120.10">
    <property type="entry name" value="Jelly Rolls"/>
    <property type="match status" value="1"/>
</dbReference>
<dbReference type="InterPro" id="IPR012318">
    <property type="entry name" value="HTH_CRP"/>
</dbReference>
<evidence type="ECO:0000256" key="4">
    <source>
        <dbReference type="ARBA" id="ARBA00023163"/>
    </source>
</evidence>
<dbReference type="GO" id="GO:0005829">
    <property type="term" value="C:cytosol"/>
    <property type="evidence" value="ECO:0007669"/>
    <property type="project" value="TreeGrafter"/>
</dbReference>
<dbReference type="InterPro" id="IPR036388">
    <property type="entry name" value="WH-like_DNA-bd_sf"/>
</dbReference>
<dbReference type="SUPFAM" id="SSF46785">
    <property type="entry name" value="Winged helix' DNA-binding domain"/>
    <property type="match status" value="1"/>
</dbReference>
<dbReference type="InterPro" id="IPR050397">
    <property type="entry name" value="Env_Response_Regulators"/>
</dbReference>
<dbReference type="AlphaFoldDB" id="A0A7X3CT71"/>
<name>A0A7X3CT71_9BACL</name>
<dbReference type="PANTHER" id="PTHR24567:SF74">
    <property type="entry name" value="HTH-TYPE TRANSCRIPTIONAL REGULATOR ARCR"/>
    <property type="match status" value="1"/>
</dbReference>
<dbReference type="Proteomes" id="UP000450917">
    <property type="component" value="Unassembled WGS sequence"/>
</dbReference>
<keyword evidence="1" id="KW-0805">Transcription regulation</keyword>
<dbReference type="CDD" id="cd00038">
    <property type="entry name" value="CAP_ED"/>
    <property type="match status" value="1"/>
</dbReference>
<keyword evidence="8" id="KW-1185">Reference proteome</keyword>
<sequence length="253" mass="29840">MQQGGRILFSSVLDLPIFKDIDIRDESFVLSRFTERNYASKQVVFFQGDEGHEMYIIKSGALKIYQEHEYKQIILAHQFPGETLGELEVLHHDNRRLASAATIEKTTLWMIKKPQLEEIIYAFPQIMRRLFYVISERLRQANRKIEYLAFLDARVRVANLLLDLYTNFGVETEEGYMINWKITQQHFADMIGIGRESATRALHEFQDGGLIRMQNKHFIIIDLHGLKSLTGPDRDTSEWRQWHSCHNYNRYNN</sequence>
<reference evidence="7 8" key="1">
    <citation type="submission" date="2019-11" db="EMBL/GenBank/DDBJ databases">
        <title>Draft genome sequences of five Paenibacillus species of dairy origin.</title>
        <authorList>
            <person name="Olajide A.M."/>
            <person name="Chen S."/>
            <person name="Lapointe G."/>
        </authorList>
    </citation>
    <scope>NUCLEOTIDE SEQUENCE [LARGE SCALE GENOMIC DNA]</scope>
    <source>
        <strain evidence="7 8">2CS3</strain>
    </source>
</reference>
<dbReference type="InterPro" id="IPR000595">
    <property type="entry name" value="cNMP-bd_dom"/>
</dbReference>
<dbReference type="GO" id="GO:0003700">
    <property type="term" value="F:DNA-binding transcription factor activity"/>
    <property type="evidence" value="ECO:0007669"/>
    <property type="project" value="TreeGrafter"/>
</dbReference>
<feature type="domain" description="HTH crp-type" evidence="6">
    <location>
        <begin position="151"/>
        <end position="224"/>
    </location>
</feature>
<evidence type="ECO:0000256" key="3">
    <source>
        <dbReference type="ARBA" id="ARBA00023159"/>
    </source>
</evidence>
<gene>
    <name evidence="7" type="ORF">GNP93_08825</name>
</gene>
<evidence type="ECO:0000256" key="1">
    <source>
        <dbReference type="ARBA" id="ARBA00023015"/>
    </source>
</evidence>
<dbReference type="SMART" id="SM00419">
    <property type="entry name" value="HTH_CRP"/>
    <property type="match status" value="1"/>
</dbReference>
<dbReference type="Pfam" id="PF00027">
    <property type="entry name" value="cNMP_binding"/>
    <property type="match status" value="1"/>
</dbReference>
<dbReference type="Pfam" id="PF13545">
    <property type="entry name" value="HTH_Crp_2"/>
    <property type="match status" value="1"/>
</dbReference>
<evidence type="ECO:0000313" key="7">
    <source>
        <dbReference type="EMBL" id="MUG70782.1"/>
    </source>
</evidence>
<evidence type="ECO:0000256" key="2">
    <source>
        <dbReference type="ARBA" id="ARBA00023125"/>
    </source>
</evidence>
<dbReference type="InterPro" id="IPR014710">
    <property type="entry name" value="RmlC-like_jellyroll"/>
</dbReference>
<evidence type="ECO:0000313" key="8">
    <source>
        <dbReference type="Proteomes" id="UP000450917"/>
    </source>
</evidence>
<dbReference type="SMART" id="SM00100">
    <property type="entry name" value="cNMP"/>
    <property type="match status" value="1"/>
</dbReference>
<dbReference type="Gene3D" id="1.10.10.10">
    <property type="entry name" value="Winged helix-like DNA-binding domain superfamily/Winged helix DNA-binding domain"/>
    <property type="match status" value="1"/>
</dbReference>
<dbReference type="InterPro" id="IPR018490">
    <property type="entry name" value="cNMP-bd_dom_sf"/>
</dbReference>
<keyword evidence="2" id="KW-0238">DNA-binding</keyword>
<keyword evidence="3" id="KW-0010">Activator</keyword>
<dbReference type="InterPro" id="IPR036390">
    <property type="entry name" value="WH_DNA-bd_sf"/>
</dbReference>
<dbReference type="EMBL" id="WNZX01000006">
    <property type="protein sequence ID" value="MUG70782.1"/>
    <property type="molecule type" value="Genomic_DNA"/>
</dbReference>
<accession>A0A7X3CT71</accession>
<feature type="domain" description="Cyclic nucleotide-binding" evidence="5">
    <location>
        <begin position="17"/>
        <end position="137"/>
    </location>
</feature>
<evidence type="ECO:0000259" key="5">
    <source>
        <dbReference type="PROSITE" id="PS50042"/>
    </source>
</evidence>
<dbReference type="PANTHER" id="PTHR24567">
    <property type="entry name" value="CRP FAMILY TRANSCRIPTIONAL REGULATORY PROTEIN"/>
    <property type="match status" value="1"/>
</dbReference>
<keyword evidence="4" id="KW-0804">Transcription</keyword>
<proteinExistence type="predicted"/>
<dbReference type="PROSITE" id="PS51063">
    <property type="entry name" value="HTH_CRP_2"/>
    <property type="match status" value="1"/>
</dbReference>
<protein>
    <submittedName>
        <fullName evidence="7">Cyclic nucleotide-binding domain-containing protein</fullName>
    </submittedName>
</protein>
<dbReference type="GO" id="GO:0003677">
    <property type="term" value="F:DNA binding"/>
    <property type="evidence" value="ECO:0007669"/>
    <property type="project" value="UniProtKB-KW"/>
</dbReference>
<organism evidence="7 8">
    <name type="scientific">Paenibacillus validus</name>
    <dbReference type="NCBI Taxonomy" id="44253"/>
    <lineage>
        <taxon>Bacteria</taxon>
        <taxon>Bacillati</taxon>
        <taxon>Bacillota</taxon>
        <taxon>Bacilli</taxon>
        <taxon>Bacillales</taxon>
        <taxon>Paenibacillaceae</taxon>
        <taxon>Paenibacillus</taxon>
    </lineage>
</organism>
<evidence type="ECO:0000259" key="6">
    <source>
        <dbReference type="PROSITE" id="PS51063"/>
    </source>
</evidence>